<gene>
    <name evidence="1" type="ORF">BLIN9172_01267</name>
</gene>
<proteinExistence type="predicted"/>
<organism evidence="1 2">
    <name type="scientific">Brevibacterium linens ATCC 9172</name>
    <dbReference type="NCBI Taxonomy" id="1255617"/>
    <lineage>
        <taxon>Bacteria</taxon>
        <taxon>Bacillati</taxon>
        <taxon>Actinomycetota</taxon>
        <taxon>Actinomycetes</taxon>
        <taxon>Micrococcales</taxon>
        <taxon>Brevibacteriaceae</taxon>
        <taxon>Brevibacterium</taxon>
    </lineage>
</organism>
<accession>A0A2H1IMT4</accession>
<sequence length="49" mass="5490">MREPEDTVNLWVNHMDVNLCINGGPTGANLGYSRHIDTAANFETNRFTP</sequence>
<protein>
    <submittedName>
        <fullName evidence="1">Uncharacterized protein</fullName>
    </submittedName>
</protein>
<dbReference type="AlphaFoldDB" id="A0A2H1IMT4"/>
<reference evidence="1 2" key="1">
    <citation type="submission" date="2017-03" db="EMBL/GenBank/DDBJ databases">
        <authorList>
            <person name="Afonso C.L."/>
            <person name="Miller P.J."/>
            <person name="Scott M.A."/>
            <person name="Spackman E."/>
            <person name="Goraichik I."/>
            <person name="Dimitrov K.M."/>
            <person name="Suarez D.L."/>
            <person name="Swayne D.E."/>
        </authorList>
    </citation>
    <scope>NUCLEOTIDE SEQUENCE [LARGE SCALE GENOMIC DNA]</scope>
    <source>
        <strain evidence="1 2">ATCC 9172</strain>
    </source>
</reference>
<evidence type="ECO:0000313" key="2">
    <source>
        <dbReference type="Proteomes" id="UP000234641"/>
    </source>
</evidence>
<evidence type="ECO:0000313" key="1">
    <source>
        <dbReference type="EMBL" id="SMX76535.1"/>
    </source>
</evidence>
<dbReference type="Proteomes" id="UP000234641">
    <property type="component" value="Unassembled WGS sequence"/>
</dbReference>
<dbReference type="EMBL" id="FXYY01000005">
    <property type="protein sequence ID" value="SMX76535.1"/>
    <property type="molecule type" value="Genomic_DNA"/>
</dbReference>
<name>A0A2H1IMT4_BRELN</name>